<organism evidence="2 3">
    <name type="scientific">Azohydromonas caseinilytica</name>
    <dbReference type="NCBI Taxonomy" id="2728836"/>
    <lineage>
        <taxon>Bacteria</taxon>
        <taxon>Pseudomonadati</taxon>
        <taxon>Pseudomonadota</taxon>
        <taxon>Betaproteobacteria</taxon>
        <taxon>Burkholderiales</taxon>
        <taxon>Sphaerotilaceae</taxon>
        <taxon>Azohydromonas</taxon>
    </lineage>
</organism>
<keyword evidence="3" id="KW-1185">Reference proteome</keyword>
<gene>
    <name evidence="2" type="ORF">HHL10_20930</name>
</gene>
<evidence type="ECO:0000313" key="2">
    <source>
        <dbReference type="EMBL" id="NML17439.1"/>
    </source>
</evidence>
<feature type="compositionally biased region" description="Basic and acidic residues" evidence="1">
    <location>
        <begin position="115"/>
        <end position="141"/>
    </location>
</feature>
<feature type="region of interest" description="Disordered" evidence="1">
    <location>
        <begin position="75"/>
        <end position="206"/>
    </location>
</feature>
<dbReference type="InterPro" id="IPR035965">
    <property type="entry name" value="PAS-like_dom_sf"/>
</dbReference>
<feature type="compositionally biased region" description="Low complexity" evidence="1">
    <location>
        <begin position="163"/>
        <end position="179"/>
    </location>
</feature>
<sequence length="206" mass="21900">MQLAQRNAGTLHRVLSIQTVGVLFFGLDGRVHDANAASERMTGYAVRELRSGSHWNALTPPEFWDVTAQAASELAQRGGTVPHEKQLIRKDGSRLSRHSGVAGLAAGAGPGHRRAQADDQGRQDRRRGDRYATGGRSDRMGSQRGPGPIRGNSLNPGAEPVGADSSAPALSTTSSSSITGTCWNGLRRPNSSRLSSPASRSKPRTR</sequence>
<dbReference type="CDD" id="cd00130">
    <property type="entry name" value="PAS"/>
    <property type="match status" value="1"/>
</dbReference>
<reference evidence="2 3" key="1">
    <citation type="submission" date="2020-04" db="EMBL/GenBank/DDBJ databases">
        <title>Azohydromonas sp. isolated from soil.</title>
        <authorList>
            <person name="Dahal R.H."/>
        </authorList>
    </citation>
    <scope>NUCLEOTIDE SEQUENCE [LARGE SCALE GENOMIC DNA]</scope>
    <source>
        <strain evidence="2 3">G-1-1-14</strain>
    </source>
</reference>
<feature type="compositionally biased region" description="Low complexity" evidence="1">
    <location>
        <begin position="187"/>
        <end position="200"/>
    </location>
</feature>
<comment type="caution">
    <text evidence="2">The sequence shown here is derived from an EMBL/GenBank/DDBJ whole genome shotgun (WGS) entry which is preliminary data.</text>
</comment>
<protein>
    <submittedName>
        <fullName evidence="2">PAS domain S-box protein</fullName>
    </submittedName>
</protein>
<feature type="compositionally biased region" description="Basic and acidic residues" evidence="1">
    <location>
        <begin position="82"/>
        <end position="94"/>
    </location>
</feature>
<name>A0A848FGL3_9BURK</name>
<dbReference type="NCBIfam" id="TIGR00229">
    <property type="entry name" value="sensory_box"/>
    <property type="match status" value="1"/>
</dbReference>
<evidence type="ECO:0000256" key="1">
    <source>
        <dbReference type="SAM" id="MobiDB-lite"/>
    </source>
</evidence>
<dbReference type="Proteomes" id="UP000574067">
    <property type="component" value="Unassembled WGS sequence"/>
</dbReference>
<dbReference type="AlphaFoldDB" id="A0A848FGL3"/>
<accession>A0A848FGL3</accession>
<dbReference type="Gene3D" id="3.30.450.20">
    <property type="entry name" value="PAS domain"/>
    <property type="match status" value="1"/>
</dbReference>
<dbReference type="SUPFAM" id="SSF55785">
    <property type="entry name" value="PYP-like sensor domain (PAS domain)"/>
    <property type="match status" value="1"/>
</dbReference>
<dbReference type="EMBL" id="JABBFW010000018">
    <property type="protein sequence ID" value="NML17439.1"/>
    <property type="molecule type" value="Genomic_DNA"/>
</dbReference>
<dbReference type="InterPro" id="IPR000014">
    <property type="entry name" value="PAS"/>
</dbReference>
<proteinExistence type="predicted"/>
<evidence type="ECO:0000313" key="3">
    <source>
        <dbReference type="Proteomes" id="UP000574067"/>
    </source>
</evidence>